<sequence length="336" mass="36787">MQAFVTGSTGLLGNNLVRLLIEQGYKVKALVRSKAKAAKLFADLDISLVEGDMLDIDRFACELAGCDVLFHTAAYFREYFQPGNHWQMLEDINITGTMKLLSEAEKQGVKKVIYISSAGPVGMKANGVPGDESTPYDLEAAKNLYFKSKVVAETAIDKFLQQHSLPVVLILPGWMFGPQDAAPTNSGKLVLDYLAQKIPGIIDGGACMVDARDVAQAAINAVEKGKSGDRYIVAGQYLSMENLFKSLEKVTGVACPQRRIPYQATLVYAWLADMYARLTGAKSVLPLEGVRTMHRKRQVTSAKAIAELAASFRPLDETLGDVVNWYLNSDQIIRNS</sequence>
<evidence type="ECO:0000313" key="3">
    <source>
        <dbReference type="Proteomes" id="UP000032452"/>
    </source>
</evidence>
<evidence type="ECO:0000313" key="2">
    <source>
        <dbReference type="EMBL" id="KJH70458.1"/>
    </source>
</evidence>
<dbReference type="InterPro" id="IPR036291">
    <property type="entry name" value="NAD(P)-bd_dom_sf"/>
</dbReference>
<dbReference type="EMBL" id="JYON01000022">
    <property type="protein sequence ID" value="KJH70458.1"/>
    <property type="molecule type" value="Genomic_DNA"/>
</dbReference>
<protein>
    <submittedName>
        <fullName evidence="2">3-beta hydroxysteroid dehydrogenase</fullName>
    </submittedName>
</protein>
<dbReference type="InterPro" id="IPR001509">
    <property type="entry name" value="Epimerase_deHydtase"/>
</dbReference>
<reference evidence="2 3" key="1">
    <citation type="submission" date="2015-02" db="EMBL/GenBank/DDBJ databases">
        <title>Draft genome of a novel marine cyanobacterium (Chroococcales) isolated from South Atlantic Ocean.</title>
        <authorList>
            <person name="Rigonato J."/>
            <person name="Alvarenga D.O."/>
            <person name="Branco L.H."/>
            <person name="Varani A.M."/>
            <person name="Brandini F.P."/>
            <person name="Fiore M.F."/>
        </authorList>
    </citation>
    <scope>NUCLEOTIDE SEQUENCE [LARGE SCALE GENOMIC DNA]</scope>
    <source>
        <strain evidence="2 3">CENA595</strain>
    </source>
</reference>
<dbReference type="PANTHER" id="PTHR48079">
    <property type="entry name" value="PROTEIN YEEZ"/>
    <property type="match status" value="1"/>
</dbReference>
<dbReference type="SUPFAM" id="SSF51735">
    <property type="entry name" value="NAD(P)-binding Rossmann-fold domains"/>
    <property type="match status" value="1"/>
</dbReference>
<comment type="caution">
    <text evidence="2">The sequence shown here is derived from an EMBL/GenBank/DDBJ whole genome shotgun (WGS) entry which is preliminary data.</text>
</comment>
<proteinExistence type="predicted"/>
<dbReference type="GO" id="GO:0005737">
    <property type="term" value="C:cytoplasm"/>
    <property type="evidence" value="ECO:0007669"/>
    <property type="project" value="TreeGrafter"/>
</dbReference>
<dbReference type="GO" id="GO:0004029">
    <property type="term" value="F:aldehyde dehydrogenase (NAD+) activity"/>
    <property type="evidence" value="ECO:0007669"/>
    <property type="project" value="TreeGrafter"/>
</dbReference>
<dbReference type="RefSeq" id="WP_045056023.1">
    <property type="nucleotide sequence ID" value="NZ_CAWMDP010000012.1"/>
</dbReference>
<name>A0A0D8ZNR7_9CYAN</name>
<dbReference type="PANTHER" id="PTHR48079:SF6">
    <property type="entry name" value="NAD(P)-BINDING DOMAIN-CONTAINING PROTEIN-RELATED"/>
    <property type="match status" value="1"/>
</dbReference>
<dbReference type="PATRIC" id="fig|1618023.3.peg.943"/>
<gene>
    <name evidence="2" type="ORF">UH38_17720</name>
</gene>
<feature type="domain" description="NAD-dependent epimerase/dehydratase" evidence="1">
    <location>
        <begin position="4"/>
        <end position="233"/>
    </location>
</feature>
<dbReference type="Gene3D" id="3.40.50.720">
    <property type="entry name" value="NAD(P)-binding Rossmann-like Domain"/>
    <property type="match status" value="1"/>
</dbReference>
<evidence type="ECO:0000259" key="1">
    <source>
        <dbReference type="Pfam" id="PF01370"/>
    </source>
</evidence>
<dbReference type="CDD" id="cd05228">
    <property type="entry name" value="AR_FR_like_1_SDR_e"/>
    <property type="match status" value="1"/>
</dbReference>
<dbReference type="OrthoDB" id="9807212at2"/>
<dbReference type="STRING" id="1618023.UH38_17720"/>
<accession>A0A0D8ZNR7</accession>
<dbReference type="AlphaFoldDB" id="A0A0D8ZNR7"/>
<keyword evidence="3" id="KW-1185">Reference proteome</keyword>
<dbReference type="Pfam" id="PF01370">
    <property type="entry name" value="Epimerase"/>
    <property type="match status" value="1"/>
</dbReference>
<dbReference type="Proteomes" id="UP000032452">
    <property type="component" value="Unassembled WGS sequence"/>
</dbReference>
<organism evidence="2 3">
    <name type="scientific">Aliterella atlantica CENA595</name>
    <dbReference type="NCBI Taxonomy" id="1618023"/>
    <lineage>
        <taxon>Bacteria</taxon>
        <taxon>Bacillati</taxon>
        <taxon>Cyanobacteriota</taxon>
        <taxon>Cyanophyceae</taxon>
        <taxon>Chroococcidiopsidales</taxon>
        <taxon>Aliterellaceae</taxon>
        <taxon>Aliterella</taxon>
    </lineage>
</organism>
<dbReference type="InterPro" id="IPR051783">
    <property type="entry name" value="NAD(P)-dependent_oxidoreduct"/>
</dbReference>